<name>A0A1I2FU60_9RHOB</name>
<protein>
    <recommendedName>
        <fullName evidence="4">Hydantoin racemase</fullName>
        <ecNumber evidence="3">5.1.99.5</ecNumber>
    </recommendedName>
</protein>
<dbReference type="FunFam" id="3.40.50.12500:FF:000001">
    <property type="entry name" value="Putative hydantoin racemase"/>
    <property type="match status" value="1"/>
</dbReference>
<dbReference type="PANTHER" id="PTHR28047:SF5">
    <property type="entry name" value="PROTEIN DCG1"/>
    <property type="match status" value="1"/>
</dbReference>
<dbReference type="STRING" id="74348.SAMN04488523_11745"/>
<keyword evidence="8" id="KW-1185">Reference proteome</keyword>
<accession>A0A1I2FU60</accession>
<dbReference type="EC" id="5.1.99.5" evidence="3"/>
<gene>
    <name evidence="7" type="ORF">SAMN04488523_11745</name>
</gene>
<dbReference type="InterPro" id="IPR053714">
    <property type="entry name" value="Iso_Racemase_Enz_sf"/>
</dbReference>
<comment type="catalytic activity">
    <reaction evidence="6">
        <text>D-5-isobutylhydantoin = L-5-isobutylhydantoin</text>
        <dbReference type="Rhea" id="RHEA:84231"/>
        <dbReference type="ChEBI" id="CHEBI:233609"/>
        <dbReference type="ChEBI" id="CHEBI:233610"/>
    </reaction>
</comment>
<evidence type="ECO:0000256" key="5">
    <source>
        <dbReference type="ARBA" id="ARBA00093199"/>
    </source>
</evidence>
<evidence type="ECO:0000313" key="7">
    <source>
        <dbReference type="EMBL" id="SFF08358.1"/>
    </source>
</evidence>
<evidence type="ECO:0000256" key="3">
    <source>
        <dbReference type="ARBA" id="ARBA00066406"/>
    </source>
</evidence>
<evidence type="ECO:0000256" key="1">
    <source>
        <dbReference type="ARBA" id="ARBA00038414"/>
    </source>
</evidence>
<reference evidence="8" key="1">
    <citation type="submission" date="2016-10" db="EMBL/GenBank/DDBJ databases">
        <authorList>
            <person name="Varghese N."/>
            <person name="Submissions S."/>
        </authorList>
    </citation>
    <scope>NUCLEOTIDE SEQUENCE [LARGE SCALE GENOMIC DNA]</scope>
    <source>
        <strain evidence="8">DSM 11443</strain>
    </source>
</reference>
<comment type="catalytic activity">
    <reaction evidence="2">
        <text>a D-5-monosubstituted hydantoin = a L-5-monosubstituted hydantoin</text>
        <dbReference type="Rhea" id="RHEA:46624"/>
        <dbReference type="ChEBI" id="CHEBI:86339"/>
        <dbReference type="ChEBI" id="CHEBI:86340"/>
        <dbReference type="EC" id="5.1.99.5"/>
    </reaction>
</comment>
<evidence type="ECO:0000256" key="6">
    <source>
        <dbReference type="ARBA" id="ARBA00093234"/>
    </source>
</evidence>
<organism evidence="7 8">
    <name type="scientific">Sulfitobacter brevis</name>
    <dbReference type="NCBI Taxonomy" id="74348"/>
    <lineage>
        <taxon>Bacteria</taxon>
        <taxon>Pseudomonadati</taxon>
        <taxon>Pseudomonadota</taxon>
        <taxon>Alphaproteobacteria</taxon>
        <taxon>Rhodobacterales</taxon>
        <taxon>Roseobacteraceae</taxon>
        <taxon>Sulfitobacter</taxon>
    </lineage>
</organism>
<dbReference type="EMBL" id="FOMW01000017">
    <property type="protein sequence ID" value="SFF08358.1"/>
    <property type="molecule type" value="Genomic_DNA"/>
</dbReference>
<proteinExistence type="inferred from homology"/>
<dbReference type="InterPro" id="IPR015942">
    <property type="entry name" value="Asp/Glu/hydantoin_racemase"/>
</dbReference>
<dbReference type="Proteomes" id="UP000198977">
    <property type="component" value="Unassembled WGS sequence"/>
</dbReference>
<evidence type="ECO:0000313" key="8">
    <source>
        <dbReference type="Proteomes" id="UP000198977"/>
    </source>
</evidence>
<dbReference type="GO" id="GO:0036348">
    <property type="term" value="F:hydantoin racemase activity"/>
    <property type="evidence" value="ECO:0007669"/>
    <property type="project" value="UniProtKB-EC"/>
</dbReference>
<dbReference type="GO" id="GO:0047661">
    <property type="term" value="F:amino-acid racemase activity"/>
    <property type="evidence" value="ECO:0007669"/>
    <property type="project" value="InterPro"/>
</dbReference>
<comment type="similarity">
    <text evidence="1">Belongs to the HyuE racemase family.</text>
</comment>
<comment type="catalytic activity">
    <reaction evidence="5">
        <text>D-5-benzylhydantoin = L-5-benzylhydantoin</text>
        <dbReference type="Rhea" id="RHEA:83991"/>
        <dbReference type="ChEBI" id="CHEBI:176864"/>
        <dbReference type="ChEBI" id="CHEBI:233540"/>
    </reaction>
</comment>
<evidence type="ECO:0000256" key="4">
    <source>
        <dbReference type="ARBA" id="ARBA00067972"/>
    </source>
</evidence>
<dbReference type="Gene3D" id="3.40.50.12500">
    <property type="match status" value="1"/>
</dbReference>
<dbReference type="AlphaFoldDB" id="A0A1I2FU60"/>
<sequence length="256" mass="26563">MGSRATVPAARKGEMMRVHVINPNSTISMTAQIGRAARRAASADTVIDLVTARGTPVSIEGYADEALSIPAMLAEIRAAEARGAGAHVIACFDDPGLSAAREVAAAPVIGICQAAVQVAMTLSVRFSVVTTLGRSVPIIEDLVDSYGAARRCRRVRAIDLPVLTLEEDPDGSYALLAAEVCAARDHDSAEVVVLGCAGMAEMCERLTAETGVPVIDGVTAAVRQAEALIGMGYRTSKLGGYAWPRIKTGGFAPEAA</sequence>
<dbReference type="InterPro" id="IPR052186">
    <property type="entry name" value="Hydantoin_racemase-like"/>
</dbReference>
<evidence type="ECO:0000256" key="2">
    <source>
        <dbReference type="ARBA" id="ARBA00051635"/>
    </source>
</evidence>
<dbReference type="PANTHER" id="PTHR28047">
    <property type="entry name" value="PROTEIN DCG1"/>
    <property type="match status" value="1"/>
</dbReference>
<dbReference type="Pfam" id="PF01177">
    <property type="entry name" value="Asp_Glu_race"/>
    <property type="match status" value="1"/>
</dbReference>